<evidence type="ECO:0000259" key="1">
    <source>
        <dbReference type="Pfam" id="PF01208"/>
    </source>
</evidence>
<protein>
    <submittedName>
        <fullName evidence="2">Uroporphyrinogen decarboxylase</fullName>
    </submittedName>
</protein>
<evidence type="ECO:0000313" key="3">
    <source>
        <dbReference type="Proteomes" id="UP000245845"/>
    </source>
</evidence>
<comment type="caution">
    <text evidence="2">The sequence shown here is derived from an EMBL/GenBank/DDBJ whole genome shotgun (WGS) entry which is preliminary data.</text>
</comment>
<dbReference type="RefSeq" id="WP_109733914.1">
    <property type="nucleotide sequence ID" value="NZ_QGDL01000024.1"/>
</dbReference>
<organism evidence="2 3">
    <name type="scientific">Faecalicatena orotica</name>
    <dbReference type="NCBI Taxonomy" id="1544"/>
    <lineage>
        <taxon>Bacteria</taxon>
        <taxon>Bacillati</taxon>
        <taxon>Bacillota</taxon>
        <taxon>Clostridia</taxon>
        <taxon>Lachnospirales</taxon>
        <taxon>Lachnospiraceae</taxon>
        <taxon>Faecalicatena</taxon>
    </lineage>
</organism>
<proteinExistence type="predicted"/>
<dbReference type="Gene3D" id="3.20.20.210">
    <property type="match status" value="1"/>
</dbReference>
<dbReference type="InterPro" id="IPR000257">
    <property type="entry name" value="Uroporphyrinogen_deCOase"/>
</dbReference>
<dbReference type="Pfam" id="PF01208">
    <property type="entry name" value="URO-D"/>
    <property type="match status" value="1"/>
</dbReference>
<dbReference type="Proteomes" id="UP000245845">
    <property type="component" value="Unassembled WGS sequence"/>
</dbReference>
<evidence type="ECO:0000313" key="2">
    <source>
        <dbReference type="EMBL" id="PWJ19052.1"/>
    </source>
</evidence>
<gene>
    <name evidence="2" type="ORF">A8806_12414</name>
</gene>
<name>A0A2Y9BKY3_9FIRM</name>
<dbReference type="EMBL" id="QGDL01000024">
    <property type="protein sequence ID" value="PWJ19052.1"/>
    <property type="molecule type" value="Genomic_DNA"/>
</dbReference>
<sequence>MTNREREQATLNFKRPEGRGTVAETFYPWVLTTDRFKEEGMPAKIADGAKDITNNIVGNKANQTEKYLAVEWGEGVMEYEKYLGFDPVRRIHFVLPFRRFEEKIVEETAEHIIKQDIYGRQVIKNTGSDLKLDYKPVIETQEDWDRLKEHAEKELEEYFTDELIEAAYGPLVEGHERGDYSIRLNIEGFFWVPRELMGIEAHMFAFYDEPELMHDINEYILKIYQTKLLKVIDLVRPDVVYLMEDLSGKNGPMVSPECFDEFVGAYYKRLIPLLKEHGVGNVFVDTDGDFAQLIPNFMAAGVDGFLPMDVNAGMDIVAVRKQFPTLKFIGSFNKLEIAKGPEAIDREFERILPVIRGGGYIPGSDHQVAPSTSLENYKYYISKLKEVMEQAGADIQ</sequence>
<dbReference type="AlphaFoldDB" id="A0A2Y9BKY3"/>
<feature type="domain" description="Uroporphyrinogen decarboxylase (URO-D)" evidence="1">
    <location>
        <begin position="195"/>
        <end position="386"/>
    </location>
</feature>
<dbReference type="GO" id="GO:0006779">
    <property type="term" value="P:porphyrin-containing compound biosynthetic process"/>
    <property type="evidence" value="ECO:0007669"/>
    <property type="project" value="InterPro"/>
</dbReference>
<keyword evidence="3" id="KW-1185">Reference proteome</keyword>
<accession>A0A2Y9BKY3</accession>
<dbReference type="InterPro" id="IPR038071">
    <property type="entry name" value="UROD/MetE-like_sf"/>
</dbReference>
<dbReference type="GO" id="GO:0004853">
    <property type="term" value="F:uroporphyrinogen decarboxylase activity"/>
    <property type="evidence" value="ECO:0007669"/>
    <property type="project" value="InterPro"/>
</dbReference>
<reference evidence="2 3" key="1">
    <citation type="submission" date="2018-05" db="EMBL/GenBank/DDBJ databases">
        <title>The Hungate 1000. A catalogue of reference genomes from the rumen microbiome.</title>
        <authorList>
            <person name="Kelly W."/>
        </authorList>
    </citation>
    <scope>NUCLEOTIDE SEQUENCE [LARGE SCALE GENOMIC DNA]</scope>
    <source>
        <strain evidence="2 3">NLAE-zl-C242</strain>
    </source>
</reference>
<dbReference type="SUPFAM" id="SSF51726">
    <property type="entry name" value="UROD/MetE-like"/>
    <property type="match status" value="1"/>
</dbReference>
<dbReference type="OrthoDB" id="2066978at2"/>